<gene>
    <name evidence="1" type="ORF">SS1G_10398</name>
</gene>
<dbReference type="RefSeq" id="XP_001588850.1">
    <property type="nucleotide sequence ID" value="XM_001588800.1"/>
</dbReference>
<name>A7EYI2_SCLS1</name>
<sequence length="110" mass="12819">MAVKLIQRLQPRLFGRTVDTGYATEEHQYWLWQGVDMLHSYKQDVDQKFPYNITLPKVMAMEMRTKMGLSIIRSARSFSPKSVAETMMPSHSDLGLELDIENTLKKNEIR</sequence>
<protein>
    <submittedName>
        <fullName evidence="1">Uncharacterized protein</fullName>
    </submittedName>
</protein>
<proteinExistence type="predicted"/>
<dbReference type="InParanoid" id="A7EYI2"/>
<evidence type="ECO:0000313" key="1">
    <source>
        <dbReference type="EMBL" id="EDN94524.1"/>
    </source>
</evidence>
<evidence type="ECO:0000313" key="2">
    <source>
        <dbReference type="Proteomes" id="UP000001312"/>
    </source>
</evidence>
<dbReference type="HOGENOM" id="CLU_2172608_0_0_1"/>
<dbReference type="GeneID" id="5484864"/>
<dbReference type="KEGG" id="ssl:SS1G_10398"/>
<dbReference type="EMBL" id="CH476635">
    <property type="protein sequence ID" value="EDN94524.1"/>
    <property type="molecule type" value="Genomic_DNA"/>
</dbReference>
<accession>A7EYI2</accession>
<dbReference type="Proteomes" id="UP000001312">
    <property type="component" value="Unassembled WGS sequence"/>
</dbReference>
<reference evidence="2" key="1">
    <citation type="journal article" date="2011" name="PLoS Genet.">
        <title>Genomic analysis of the necrotrophic fungal pathogens Sclerotinia sclerotiorum and Botrytis cinerea.</title>
        <authorList>
            <person name="Amselem J."/>
            <person name="Cuomo C.A."/>
            <person name="van Kan J.A."/>
            <person name="Viaud M."/>
            <person name="Benito E.P."/>
            <person name="Couloux A."/>
            <person name="Coutinho P.M."/>
            <person name="de Vries R.P."/>
            <person name="Dyer P.S."/>
            <person name="Fillinger S."/>
            <person name="Fournier E."/>
            <person name="Gout L."/>
            <person name="Hahn M."/>
            <person name="Kohn L."/>
            <person name="Lapalu N."/>
            <person name="Plummer K.M."/>
            <person name="Pradier J.M."/>
            <person name="Quevillon E."/>
            <person name="Sharon A."/>
            <person name="Simon A."/>
            <person name="ten Have A."/>
            <person name="Tudzynski B."/>
            <person name="Tudzynski P."/>
            <person name="Wincker P."/>
            <person name="Andrew M."/>
            <person name="Anthouard V."/>
            <person name="Beever R.E."/>
            <person name="Beffa R."/>
            <person name="Benoit I."/>
            <person name="Bouzid O."/>
            <person name="Brault B."/>
            <person name="Chen Z."/>
            <person name="Choquer M."/>
            <person name="Collemare J."/>
            <person name="Cotton P."/>
            <person name="Danchin E.G."/>
            <person name="Da Silva C."/>
            <person name="Gautier A."/>
            <person name="Giraud C."/>
            <person name="Giraud T."/>
            <person name="Gonzalez C."/>
            <person name="Grossetete S."/>
            <person name="Guldener U."/>
            <person name="Henrissat B."/>
            <person name="Howlett B.J."/>
            <person name="Kodira C."/>
            <person name="Kretschmer M."/>
            <person name="Lappartient A."/>
            <person name="Leroch M."/>
            <person name="Levis C."/>
            <person name="Mauceli E."/>
            <person name="Neuveglise C."/>
            <person name="Oeser B."/>
            <person name="Pearson M."/>
            <person name="Poulain J."/>
            <person name="Poussereau N."/>
            <person name="Quesneville H."/>
            <person name="Rascle C."/>
            <person name="Schumacher J."/>
            <person name="Segurens B."/>
            <person name="Sexton A."/>
            <person name="Silva E."/>
            <person name="Sirven C."/>
            <person name="Soanes D.M."/>
            <person name="Talbot N.J."/>
            <person name="Templeton M."/>
            <person name="Yandava C."/>
            <person name="Yarden O."/>
            <person name="Zeng Q."/>
            <person name="Rollins J.A."/>
            <person name="Lebrun M.H."/>
            <person name="Dickman M."/>
        </authorList>
    </citation>
    <scope>NUCLEOTIDE SEQUENCE [LARGE SCALE GENOMIC DNA]</scope>
    <source>
        <strain evidence="2">ATCC 18683 / 1980 / Ss-1</strain>
    </source>
</reference>
<dbReference type="AlphaFoldDB" id="A7EYI2"/>
<organism evidence="1 2">
    <name type="scientific">Sclerotinia sclerotiorum (strain ATCC 18683 / 1980 / Ss-1)</name>
    <name type="common">White mold</name>
    <name type="synonym">Whetzelinia sclerotiorum</name>
    <dbReference type="NCBI Taxonomy" id="665079"/>
    <lineage>
        <taxon>Eukaryota</taxon>
        <taxon>Fungi</taxon>
        <taxon>Dikarya</taxon>
        <taxon>Ascomycota</taxon>
        <taxon>Pezizomycotina</taxon>
        <taxon>Leotiomycetes</taxon>
        <taxon>Helotiales</taxon>
        <taxon>Sclerotiniaceae</taxon>
        <taxon>Sclerotinia</taxon>
    </lineage>
</organism>
<keyword evidence="2" id="KW-1185">Reference proteome</keyword>